<keyword evidence="1" id="KW-1133">Transmembrane helix</keyword>
<dbReference type="OrthoDB" id="7391073at2"/>
<feature type="transmembrane region" description="Helical" evidence="1">
    <location>
        <begin position="139"/>
        <end position="157"/>
    </location>
</feature>
<feature type="transmembrane region" description="Helical" evidence="1">
    <location>
        <begin position="227"/>
        <end position="252"/>
    </location>
</feature>
<dbReference type="AlphaFoldDB" id="A0A6I4TQ14"/>
<keyword evidence="3" id="KW-1185">Reference proteome</keyword>
<feature type="transmembrane region" description="Helical" evidence="1">
    <location>
        <begin position="192"/>
        <end position="221"/>
    </location>
</feature>
<comment type="caution">
    <text evidence="2">The sequence shown here is derived from an EMBL/GenBank/DDBJ whole genome shotgun (WGS) entry which is preliminary data.</text>
</comment>
<reference evidence="2 3" key="1">
    <citation type="submission" date="2019-12" db="EMBL/GenBank/DDBJ databases">
        <title>Genomic-based taxomic classification of the family Erythrobacteraceae.</title>
        <authorList>
            <person name="Xu L."/>
        </authorList>
    </citation>
    <scope>NUCLEOTIDE SEQUENCE [LARGE SCALE GENOMIC DNA]</scope>
    <source>
        <strain evidence="2 3">S36</strain>
    </source>
</reference>
<protein>
    <recommendedName>
        <fullName evidence="4">Glycerophosphoryl diester phosphodiesterase membrane domain-containing protein</fullName>
    </recommendedName>
</protein>
<evidence type="ECO:0008006" key="4">
    <source>
        <dbReference type="Google" id="ProtNLM"/>
    </source>
</evidence>
<dbReference type="EMBL" id="WTYJ01000001">
    <property type="protein sequence ID" value="MXO98032.1"/>
    <property type="molecule type" value="Genomic_DNA"/>
</dbReference>
<organism evidence="2 3">
    <name type="scientific">Croceibacterium xixiisoli</name>
    <dbReference type="NCBI Taxonomy" id="1476466"/>
    <lineage>
        <taxon>Bacteria</taxon>
        <taxon>Pseudomonadati</taxon>
        <taxon>Pseudomonadota</taxon>
        <taxon>Alphaproteobacteria</taxon>
        <taxon>Sphingomonadales</taxon>
        <taxon>Erythrobacteraceae</taxon>
        <taxon>Croceibacterium</taxon>
    </lineage>
</organism>
<keyword evidence="1" id="KW-0472">Membrane</keyword>
<proteinExistence type="predicted"/>
<evidence type="ECO:0000313" key="2">
    <source>
        <dbReference type="EMBL" id="MXO98032.1"/>
    </source>
</evidence>
<gene>
    <name evidence="2" type="ORF">GRI97_03395</name>
</gene>
<evidence type="ECO:0000313" key="3">
    <source>
        <dbReference type="Proteomes" id="UP000469430"/>
    </source>
</evidence>
<dbReference type="Proteomes" id="UP000469430">
    <property type="component" value="Unassembled WGS sequence"/>
</dbReference>
<sequence length="269" mass="28468">MKLDMNLAWRDATAMIGANREVLLIVAGIFFFLPGLAMTFVMPDFAGALENQQQMQQMVMDFYSGFWWLFLLSFVAQIIGYLTLLTLLRTDSKPTVGEALRAGLGGLLPAIGAYLILTFGLGLIAAVVVGIGAATGNGVAVGICFAAVFVLMVYAMIKCSLTGATIAIEQIRNPVSALRRSWQLTKGNSSRLFLFFVLIVLVYFVASILVGVVFSVVFLALGPSVGVITSGIASGIVSAIATLVFVAAIAAAHRQLSGGTQNNVDDIFG</sequence>
<evidence type="ECO:0000256" key="1">
    <source>
        <dbReference type="SAM" id="Phobius"/>
    </source>
</evidence>
<feature type="transmembrane region" description="Helical" evidence="1">
    <location>
        <begin position="107"/>
        <end position="133"/>
    </location>
</feature>
<accession>A0A6I4TQ14</accession>
<feature type="transmembrane region" description="Helical" evidence="1">
    <location>
        <begin position="62"/>
        <end position="87"/>
    </location>
</feature>
<name>A0A6I4TQ14_9SPHN</name>
<feature type="transmembrane region" description="Helical" evidence="1">
    <location>
        <begin position="21"/>
        <end position="42"/>
    </location>
</feature>
<keyword evidence="1" id="KW-0812">Transmembrane</keyword>
<dbReference type="RefSeq" id="WP_161389707.1">
    <property type="nucleotide sequence ID" value="NZ_JBHSCP010000001.1"/>
</dbReference>